<dbReference type="GO" id="GO:0006229">
    <property type="term" value="P:dUTP biosynthetic process"/>
    <property type="evidence" value="ECO:0007669"/>
    <property type="project" value="InterPro"/>
</dbReference>
<keyword evidence="1 4" id="KW-0378">Hydrolase</keyword>
<accession>A0A832VMN6</accession>
<dbReference type="PANTHER" id="PTHR42680">
    <property type="entry name" value="DCTP DEAMINASE"/>
    <property type="match status" value="1"/>
</dbReference>
<evidence type="ECO:0000256" key="2">
    <source>
        <dbReference type="ARBA" id="ARBA00023080"/>
    </source>
</evidence>
<keyword evidence="3" id="KW-1133">Transmembrane helix</keyword>
<dbReference type="Pfam" id="PF22769">
    <property type="entry name" value="DCD"/>
    <property type="match status" value="1"/>
</dbReference>
<dbReference type="InterPro" id="IPR033704">
    <property type="entry name" value="dUTPase_trimeric"/>
</dbReference>
<dbReference type="SUPFAM" id="SSF51283">
    <property type="entry name" value="dUTPase-like"/>
    <property type="match status" value="1"/>
</dbReference>
<dbReference type="InterPro" id="IPR036157">
    <property type="entry name" value="dUTPase-like_sf"/>
</dbReference>
<feature type="transmembrane region" description="Helical" evidence="3">
    <location>
        <begin position="6"/>
        <end position="25"/>
    </location>
</feature>
<dbReference type="GO" id="GO:0008829">
    <property type="term" value="F:dCTP deaminase activity"/>
    <property type="evidence" value="ECO:0007669"/>
    <property type="project" value="InterPro"/>
</dbReference>
<evidence type="ECO:0000256" key="1">
    <source>
        <dbReference type="ARBA" id="ARBA00022801"/>
    </source>
</evidence>
<dbReference type="PANTHER" id="PTHR42680:SF1">
    <property type="entry name" value="DEOXYURIDINE 5'-TRIPHOSPHATE NUCLEOTIDOHYDROLASE"/>
    <property type="match status" value="1"/>
</dbReference>
<organism evidence="4 5">
    <name type="scientific">Methermicoccus shengliensis</name>
    <dbReference type="NCBI Taxonomy" id="660064"/>
    <lineage>
        <taxon>Archaea</taxon>
        <taxon>Methanobacteriati</taxon>
        <taxon>Methanobacteriota</taxon>
        <taxon>Stenosarchaea group</taxon>
        <taxon>Methanomicrobia</taxon>
        <taxon>Methanosarcinales</taxon>
        <taxon>Methermicoccaceae</taxon>
        <taxon>Methermicoccus</taxon>
    </lineage>
</organism>
<gene>
    <name evidence="4" type="ORF">HA299_02420</name>
</gene>
<reference evidence="4" key="1">
    <citation type="journal article" date="2020" name="bioRxiv">
        <title>A rank-normalized archaeal taxonomy based on genome phylogeny resolves widespread incomplete and uneven classifications.</title>
        <authorList>
            <person name="Rinke C."/>
            <person name="Chuvochina M."/>
            <person name="Mussig A.J."/>
            <person name="Chaumeil P.-A."/>
            <person name="Waite D.W."/>
            <person name="Whitman W.B."/>
            <person name="Parks D.H."/>
            <person name="Hugenholtz P."/>
        </authorList>
    </citation>
    <scope>NUCLEOTIDE SEQUENCE</scope>
    <source>
        <strain evidence="4">UBA12518</strain>
    </source>
</reference>
<proteinExistence type="predicted"/>
<protein>
    <submittedName>
        <fullName evidence="4">Deoxyuridine 5'-triphosphate nucleotidohydrolase</fullName>
    </submittedName>
</protein>
<keyword evidence="3" id="KW-0812">Transmembrane</keyword>
<keyword evidence="2" id="KW-0546">Nucleotide metabolism</keyword>
<dbReference type="CDD" id="cd07557">
    <property type="entry name" value="trimeric_dUTPase"/>
    <property type="match status" value="1"/>
</dbReference>
<dbReference type="Proteomes" id="UP000600363">
    <property type="component" value="Unassembled WGS sequence"/>
</dbReference>
<evidence type="ECO:0000256" key="3">
    <source>
        <dbReference type="SAM" id="Phobius"/>
    </source>
</evidence>
<evidence type="ECO:0000313" key="4">
    <source>
        <dbReference type="EMBL" id="HIH69466.1"/>
    </source>
</evidence>
<dbReference type="Gene3D" id="2.70.40.10">
    <property type="match status" value="1"/>
</dbReference>
<dbReference type="AlphaFoldDB" id="A0A832VMN6"/>
<evidence type="ECO:0000313" key="5">
    <source>
        <dbReference type="Proteomes" id="UP000600363"/>
    </source>
</evidence>
<keyword evidence="3" id="KW-0472">Membrane</keyword>
<name>A0A832VMN6_9EURY</name>
<comment type="caution">
    <text evidence="4">The sequence shown here is derived from an EMBL/GenBank/DDBJ whole genome shotgun (WGS) entry which is preliminary data.</text>
</comment>
<dbReference type="NCBIfam" id="NF002598">
    <property type="entry name" value="PRK02253.1"/>
    <property type="match status" value="1"/>
</dbReference>
<dbReference type="InterPro" id="IPR011962">
    <property type="entry name" value="dCTP_deaminase"/>
</dbReference>
<sequence length="193" mass="21396">MSLSLFASIAIPLDICFLLSWYLTLPMLSKTTLKKLVEDGLIRDAPNIALQLQPNGVELTLSSVERFTGVGRLAFDNSERINAPTESIPFDEDGWVYLPQGAYVVRFNEVVSIPRGYGALAKPRSSLLRSGATLHTAVWDAGYVGRGMSLLMVYNPHGFWLKRNARIVQLVLFVLDEGADEVYRGEYLGEGVE</sequence>
<dbReference type="EMBL" id="DUIH01000009">
    <property type="protein sequence ID" value="HIH69466.1"/>
    <property type="molecule type" value="Genomic_DNA"/>
</dbReference>